<feature type="repeat" description="ANK" evidence="3">
    <location>
        <begin position="980"/>
        <end position="1012"/>
    </location>
</feature>
<dbReference type="Pfam" id="PF24883">
    <property type="entry name" value="NPHP3_N"/>
    <property type="match status" value="1"/>
</dbReference>
<dbReference type="Pfam" id="PF12796">
    <property type="entry name" value="Ank_2"/>
    <property type="match status" value="3"/>
</dbReference>
<dbReference type="Gene3D" id="1.25.40.20">
    <property type="entry name" value="Ankyrin repeat-containing domain"/>
    <property type="match status" value="4"/>
</dbReference>
<evidence type="ECO:0000256" key="3">
    <source>
        <dbReference type="PROSITE-ProRule" id="PRU00023"/>
    </source>
</evidence>
<name>A0A8H3P8P5_9EURO</name>
<dbReference type="InterPro" id="IPR054471">
    <property type="entry name" value="GPIID_WHD"/>
</dbReference>
<dbReference type="Pfam" id="PF22939">
    <property type="entry name" value="WHD_GPIID"/>
    <property type="match status" value="1"/>
</dbReference>
<evidence type="ECO:0000259" key="5">
    <source>
        <dbReference type="Pfam" id="PF01048"/>
    </source>
</evidence>
<dbReference type="PRINTS" id="PR01415">
    <property type="entry name" value="ANKYRIN"/>
</dbReference>
<feature type="repeat" description="ANK" evidence="3">
    <location>
        <begin position="1014"/>
        <end position="1046"/>
    </location>
</feature>
<keyword evidence="2 3" id="KW-0040">ANK repeat</keyword>
<feature type="domain" description="Nephrocystin 3-like N-terminal" evidence="7">
    <location>
        <begin position="395"/>
        <end position="560"/>
    </location>
</feature>
<dbReference type="InterPro" id="IPR035994">
    <property type="entry name" value="Nucleoside_phosphorylase_sf"/>
</dbReference>
<dbReference type="Proteomes" id="UP000465221">
    <property type="component" value="Unassembled WGS sequence"/>
</dbReference>
<dbReference type="InterPro" id="IPR056884">
    <property type="entry name" value="NPHP3-like_N"/>
</dbReference>
<feature type="repeat" description="ANK" evidence="3">
    <location>
        <begin position="1249"/>
        <end position="1271"/>
    </location>
</feature>
<evidence type="ECO:0000256" key="2">
    <source>
        <dbReference type="ARBA" id="ARBA00023043"/>
    </source>
</evidence>
<comment type="caution">
    <text evidence="8">The sequence shown here is derived from an EMBL/GenBank/DDBJ whole genome shotgun (WGS) entry which is preliminary data.</text>
</comment>
<organism evidence="8 9">
    <name type="scientific">Aspergillus udagawae</name>
    <dbReference type="NCBI Taxonomy" id="91492"/>
    <lineage>
        <taxon>Eukaryota</taxon>
        <taxon>Fungi</taxon>
        <taxon>Dikarya</taxon>
        <taxon>Ascomycota</taxon>
        <taxon>Pezizomycotina</taxon>
        <taxon>Eurotiomycetes</taxon>
        <taxon>Eurotiomycetidae</taxon>
        <taxon>Eurotiales</taxon>
        <taxon>Aspergillaceae</taxon>
        <taxon>Aspergillus</taxon>
        <taxon>Aspergillus subgen. Fumigati</taxon>
    </lineage>
</organism>
<evidence type="ECO:0000313" key="9">
    <source>
        <dbReference type="Proteomes" id="UP000465221"/>
    </source>
</evidence>
<feature type="repeat" description="ANK" evidence="3">
    <location>
        <begin position="890"/>
        <end position="922"/>
    </location>
</feature>
<dbReference type="SUPFAM" id="SSF52540">
    <property type="entry name" value="P-loop containing nucleoside triphosphate hydrolases"/>
    <property type="match status" value="1"/>
</dbReference>
<keyword evidence="1" id="KW-0677">Repeat</keyword>
<protein>
    <submittedName>
        <fullName evidence="8">Ankyrin repeat protein</fullName>
    </submittedName>
</protein>
<reference evidence="8 9" key="1">
    <citation type="submission" date="2020-01" db="EMBL/GenBank/DDBJ databases">
        <title>Draft genome sequence of Aspergillus udagawae IFM 46972.</title>
        <authorList>
            <person name="Takahashi H."/>
            <person name="Yaguchi T."/>
        </authorList>
    </citation>
    <scope>NUCLEOTIDE SEQUENCE [LARGE SCALE GENOMIC DNA]</scope>
    <source>
        <strain evidence="8 9">IFM 46972</strain>
    </source>
</reference>
<evidence type="ECO:0000313" key="8">
    <source>
        <dbReference type="EMBL" id="GFF48087.1"/>
    </source>
</evidence>
<dbReference type="InterPro" id="IPR000845">
    <property type="entry name" value="Nucleoside_phosphorylase_d"/>
</dbReference>
<dbReference type="GO" id="GO:0003824">
    <property type="term" value="F:catalytic activity"/>
    <property type="evidence" value="ECO:0007669"/>
    <property type="project" value="InterPro"/>
</dbReference>
<feature type="compositionally biased region" description="Polar residues" evidence="4">
    <location>
        <begin position="9"/>
        <end position="23"/>
    </location>
</feature>
<dbReference type="InterPro" id="IPR027417">
    <property type="entry name" value="P-loop_NTPase"/>
</dbReference>
<dbReference type="InterPro" id="IPR002110">
    <property type="entry name" value="Ankyrin_rpt"/>
</dbReference>
<dbReference type="AlphaFoldDB" id="A0A8H3P8P5"/>
<gene>
    <name evidence="8" type="ORF">IFM46972_08462</name>
</gene>
<dbReference type="SUPFAM" id="SSF53167">
    <property type="entry name" value="Purine and uridine phosphorylases"/>
    <property type="match status" value="1"/>
</dbReference>
<evidence type="ECO:0000256" key="1">
    <source>
        <dbReference type="ARBA" id="ARBA00022737"/>
    </source>
</evidence>
<dbReference type="PROSITE" id="PS50297">
    <property type="entry name" value="ANK_REP_REGION"/>
    <property type="match status" value="8"/>
</dbReference>
<dbReference type="Pfam" id="PF01048">
    <property type="entry name" value="PNP_UDP_1"/>
    <property type="match status" value="1"/>
</dbReference>
<dbReference type="PROSITE" id="PS50088">
    <property type="entry name" value="ANK_REPEAT"/>
    <property type="match status" value="8"/>
</dbReference>
<accession>A0A8H3P8P5</accession>
<dbReference type="PANTHER" id="PTHR24126:SF14">
    <property type="entry name" value="ANK_REP_REGION DOMAIN-CONTAINING PROTEIN"/>
    <property type="match status" value="1"/>
</dbReference>
<evidence type="ECO:0000256" key="4">
    <source>
        <dbReference type="SAM" id="MobiDB-lite"/>
    </source>
</evidence>
<dbReference type="SMART" id="SM00248">
    <property type="entry name" value="ANK"/>
    <property type="match status" value="11"/>
</dbReference>
<feature type="domain" description="Nucleoside phosphorylase" evidence="5">
    <location>
        <begin position="32"/>
        <end position="310"/>
    </location>
</feature>
<dbReference type="Gene3D" id="3.40.50.1580">
    <property type="entry name" value="Nucleoside phosphorylase domain"/>
    <property type="match status" value="1"/>
</dbReference>
<sequence>MYKQKRRNQSPPSVKTNNENPQQARSVGQYTVGWICALQEEYETACRMLDDEFNGPQASEVNDNNTYVFGCIGSHGVVVGCLPAGRYGNNSAARVARDMVRSFPNLRFALMVGIGGGSPTLERDIRLGDVVVSTPHNGLGGVVQYDFGKRLPDGLFKQTGQLNAPPEVLLGVLPELQRRHNDPRKPDRVAEYLERMDDMRDYQRPKHDRLYRTDYNHQGGGKDCDLCGTAKLLQRPERHSRRAVTVHYGTIASGNSVIKDAMARDRYANDPELNILCFEMEAAGLMNNLPCLVIRGVCDYSDSHKNDDWHKYAALTAAAYARELLLILKPTKVDVMPPWVAKLDDVAETVVRTNAMVESLHQRQRDREHQAILDWLTPIDYSSQQNDFIAMRQEGTGEWLLNSNEFKLWHEKSNLTLFCPGIPGAGKTIITSIVINHLHNEFRNDPTIGIAYLYCNFRQQHEQKPIGLVLSLLKQLIQEQSSIPEGVRKFYIHHSPKKTRPLPNETLKELHSVSASYSRVFILVDALDECETSDEGCSIFLSHIFSLQAKTRANIFATSRFIRTIENEFEGRSIQREIRASYSDVQKYLTGRLENFRPMVSKDPSLQGEIRSRIAKAVNGMFLLARLYVDSLAYKTTPKAIRLALNDLEIDSKITSDSKKSRALDRAYKQAMERINAQAAELKELATQVLSWITCATRALTSSELQHALAVEVNEPRLDRENIPYIEDMVSVCAGLVTVDKESDIVRLVHYTTQEYFERTSSTWFPDAHVDITKTCVTYLSFDIFETGFSPSETDYKARVQSNVFYHYAAQNWGHHARISSIGAEMLILDFLESETKVSACSQAMTARGGYLDYNSMQLTGVHLAAYFGLQDSMAALLNRKHDPNCVDNASRTPLSWAVRNRHEGVVKLLLDKGADLESKDQFGRTPLLLAAEKGHEVIVKLLLDKGADLESMDKFGRTPLLSALLLDKGADIEVKDKNDGWTPLLFAVENGYEVIVKLLLDKGANIETKDKNDGQTPLLLAAENGNEEIVKLLLDKGADLESKDQFGRTPLSSAAWNSHERVVKLLLDKRSDLECKDNWYRTAIWWPFANGDERMVRLLLDHGVDAHVSDIVEGQTLLSKVSALGHGSMVRILLEGGADPNVRDQPNGPTPLIWASRRGHGGVMKLLLDMGADFTVVDSCNSNRTVMSWAMEHRLRSTVRLLINKGDDVDQSDKYGRKVISWSAAHGYSDIVKLLLDKGVDCAEEGHPGGSPLWWAIENGHSHIIKLLVR</sequence>
<feature type="region of interest" description="Disordered" evidence="4">
    <location>
        <begin position="1"/>
        <end position="23"/>
    </location>
</feature>
<dbReference type="PANTHER" id="PTHR24126">
    <property type="entry name" value="ANKYRIN REPEAT, PH AND SEC7 DOMAIN CONTAINING PROTEIN SECG-RELATED"/>
    <property type="match status" value="1"/>
</dbReference>
<dbReference type="GO" id="GO:0009116">
    <property type="term" value="P:nucleoside metabolic process"/>
    <property type="evidence" value="ECO:0007669"/>
    <property type="project" value="InterPro"/>
</dbReference>
<dbReference type="Gene3D" id="3.40.50.300">
    <property type="entry name" value="P-loop containing nucleotide triphosphate hydrolases"/>
    <property type="match status" value="1"/>
</dbReference>
<feature type="repeat" description="ANK" evidence="3">
    <location>
        <begin position="1047"/>
        <end position="1079"/>
    </location>
</feature>
<feature type="repeat" description="ANK" evidence="3">
    <location>
        <begin position="1114"/>
        <end position="1146"/>
    </location>
</feature>
<evidence type="ECO:0000259" key="7">
    <source>
        <dbReference type="Pfam" id="PF24883"/>
    </source>
</evidence>
<proteinExistence type="predicted"/>
<dbReference type="InterPro" id="IPR036770">
    <property type="entry name" value="Ankyrin_rpt-contain_sf"/>
</dbReference>
<evidence type="ECO:0000259" key="6">
    <source>
        <dbReference type="Pfam" id="PF22939"/>
    </source>
</evidence>
<dbReference type="EMBL" id="BLKC01000072">
    <property type="protein sequence ID" value="GFF48087.1"/>
    <property type="molecule type" value="Genomic_DNA"/>
</dbReference>
<feature type="repeat" description="ANK" evidence="3">
    <location>
        <begin position="923"/>
        <end position="955"/>
    </location>
</feature>
<feature type="repeat" description="ANK" evidence="3">
    <location>
        <begin position="1148"/>
        <end position="1180"/>
    </location>
</feature>
<dbReference type="SUPFAM" id="SSF48403">
    <property type="entry name" value="Ankyrin repeat"/>
    <property type="match status" value="2"/>
</dbReference>
<dbReference type="Pfam" id="PF00023">
    <property type="entry name" value="Ank"/>
    <property type="match status" value="1"/>
</dbReference>
<feature type="domain" description="GPI inositol-deacylase winged helix" evidence="6">
    <location>
        <begin position="677"/>
        <end position="757"/>
    </location>
</feature>